<evidence type="ECO:0000313" key="3">
    <source>
        <dbReference type="EMBL" id="MCA9397279.1"/>
    </source>
</evidence>
<accession>A0A955LV23</accession>
<dbReference type="AlphaFoldDB" id="A0A955LV23"/>
<evidence type="ECO:0000313" key="4">
    <source>
        <dbReference type="Proteomes" id="UP000699691"/>
    </source>
</evidence>
<dbReference type="EMBL" id="JAGQKY010000010">
    <property type="protein sequence ID" value="MCA9397279.1"/>
    <property type="molecule type" value="Genomic_DNA"/>
</dbReference>
<name>A0A955LV23_UNCKA</name>
<proteinExistence type="predicted"/>
<feature type="transmembrane region" description="Helical" evidence="1">
    <location>
        <begin position="12"/>
        <end position="31"/>
    </location>
</feature>
<reference evidence="3" key="1">
    <citation type="submission" date="2020-04" db="EMBL/GenBank/DDBJ databases">
        <authorList>
            <person name="Zhang T."/>
        </authorList>
    </citation>
    <scope>NUCLEOTIDE SEQUENCE</scope>
    <source>
        <strain evidence="3">HKST-UBA02</strain>
    </source>
</reference>
<keyword evidence="1" id="KW-1133">Transmembrane helix</keyword>
<gene>
    <name evidence="3" type="ORF">KC573_00470</name>
</gene>
<sequence length="144" mass="16380">MNTENRSQQHNALYWLIVIGLVVVISGYWIVTITPPRLQYTPEPFTSLYFSDHLHLPKSITAGEQVNFSFIIENHEATDFVYHYRVTLQNSQGTVELNSASASVAEGKQITITQYFKIPLQNETSVIAVHLLNQDQSIHFSVET</sequence>
<keyword evidence="1" id="KW-0472">Membrane</keyword>
<organism evidence="3 4">
    <name type="scientific">candidate division WWE3 bacterium</name>
    <dbReference type="NCBI Taxonomy" id="2053526"/>
    <lineage>
        <taxon>Bacteria</taxon>
        <taxon>Katanobacteria</taxon>
    </lineage>
</organism>
<evidence type="ECO:0000256" key="1">
    <source>
        <dbReference type="SAM" id="Phobius"/>
    </source>
</evidence>
<feature type="domain" description="DUF1616" evidence="2">
    <location>
        <begin position="3"/>
        <end position="131"/>
    </location>
</feature>
<dbReference type="Proteomes" id="UP000699691">
    <property type="component" value="Unassembled WGS sequence"/>
</dbReference>
<evidence type="ECO:0000259" key="2">
    <source>
        <dbReference type="Pfam" id="PF07760"/>
    </source>
</evidence>
<protein>
    <submittedName>
        <fullName evidence="3">DUF1616 domain-containing protein</fullName>
    </submittedName>
</protein>
<reference evidence="3" key="2">
    <citation type="journal article" date="2021" name="Microbiome">
        <title>Successional dynamics and alternative stable states in a saline activated sludge microbial community over 9 years.</title>
        <authorList>
            <person name="Wang Y."/>
            <person name="Ye J."/>
            <person name="Ju F."/>
            <person name="Liu L."/>
            <person name="Boyd J.A."/>
            <person name="Deng Y."/>
            <person name="Parks D.H."/>
            <person name="Jiang X."/>
            <person name="Yin X."/>
            <person name="Woodcroft B.J."/>
            <person name="Tyson G.W."/>
            <person name="Hugenholtz P."/>
            <person name="Polz M.F."/>
            <person name="Zhang T."/>
        </authorList>
    </citation>
    <scope>NUCLEOTIDE SEQUENCE</scope>
    <source>
        <strain evidence="3">HKST-UBA02</strain>
    </source>
</reference>
<dbReference type="Pfam" id="PF07760">
    <property type="entry name" value="DUF1616"/>
    <property type="match status" value="1"/>
</dbReference>
<comment type="caution">
    <text evidence="3">The sequence shown here is derived from an EMBL/GenBank/DDBJ whole genome shotgun (WGS) entry which is preliminary data.</text>
</comment>
<keyword evidence="1" id="KW-0812">Transmembrane</keyword>
<dbReference type="InterPro" id="IPR011674">
    <property type="entry name" value="DUF1616"/>
</dbReference>